<feature type="domain" description="Response regulatory" evidence="2">
    <location>
        <begin position="2"/>
        <end position="131"/>
    </location>
</feature>
<dbReference type="CDD" id="cd00156">
    <property type="entry name" value="REC"/>
    <property type="match status" value="1"/>
</dbReference>
<feature type="modified residue" description="4-aspartylphosphate" evidence="1">
    <location>
        <position position="54"/>
    </location>
</feature>
<dbReference type="PROSITE" id="PS50110">
    <property type="entry name" value="RESPONSE_REGULATORY"/>
    <property type="match status" value="1"/>
</dbReference>
<keyword evidence="1" id="KW-0597">Phosphoprotein</keyword>
<sequence>MHVLLVDDDHSKIERLKLFLIDQGIDENDILIATDAADASRNLKKNKIDLMLIDVLLPARNGAKPKADSSINLLRQIVEDEILPTPTHILGVTASEETRNKVDSQFKELVTNVLHVSADQDNWKVVLQQYVQRLLRTEKENTSFIYDVVVLNALRKPELEAVYNSWPLELSDEKLVGSNINCKTGYLKLSSDKTLKIACAHLNQMGPIAATHSTEVVLKHFKPRVIIMTGICGGFSDAVSVGDVVIAEKSWDWQSGKWVDDWSLQAASDPKEGSNELISLAKTIDVDMQSFYQQYTGYRPANHPKLITAPMVSGSSVVASADIQKVFRGQHRKMAAIDMECYGLYYSCANHHGQPTKMVCIKSVSDLADREKDDNYQSYCSFISARVALRLIEKYFKLI</sequence>
<dbReference type="GO" id="GO:0005829">
    <property type="term" value="C:cytosol"/>
    <property type="evidence" value="ECO:0007669"/>
    <property type="project" value="TreeGrafter"/>
</dbReference>
<dbReference type="PANTHER" id="PTHR46832">
    <property type="entry name" value="5'-METHYLTHIOADENOSINE/S-ADENOSYLHOMOCYSTEINE NUCLEOSIDASE"/>
    <property type="match status" value="1"/>
</dbReference>
<dbReference type="GO" id="GO:0000160">
    <property type="term" value="P:phosphorelay signal transduction system"/>
    <property type="evidence" value="ECO:0007669"/>
    <property type="project" value="InterPro"/>
</dbReference>
<dbReference type="PANTHER" id="PTHR46832:SF1">
    <property type="entry name" value="5'-METHYLTHIOADENOSINE_S-ADENOSYLHOMOCYSTEINE NUCLEOSIDASE"/>
    <property type="match status" value="1"/>
</dbReference>
<dbReference type="SMART" id="SM00448">
    <property type="entry name" value="REC"/>
    <property type="match status" value="1"/>
</dbReference>
<evidence type="ECO:0000256" key="1">
    <source>
        <dbReference type="PROSITE-ProRule" id="PRU00169"/>
    </source>
</evidence>
<evidence type="ECO:0000313" key="4">
    <source>
        <dbReference type="Proteomes" id="UP000267166"/>
    </source>
</evidence>
<evidence type="ECO:0000313" key="3">
    <source>
        <dbReference type="EMBL" id="RLL26792.1"/>
    </source>
</evidence>
<accession>A0A498CVG9</accession>
<dbReference type="InterPro" id="IPR000845">
    <property type="entry name" value="Nucleoside_phosphorylase_d"/>
</dbReference>
<dbReference type="Proteomes" id="UP000267166">
    <property type="component" value="Unassembled WGS sequence"/>
</dbReference>
<dbReference type="InterPro" id="IPR035994">
    <property type="entry name" value="Nucleoside_phosphorylase_sf"/>
</dbReference>
<dbReference type="GO" id="GO:0008930">
    <property type="term" value="F:methylthioadenosine nucleosidase activity"/>
    <property type="evidence" value="ECO:0007669"/>
    <property type="project" value="TreeGrafter"/>
</dbReference>
<dbReference type="AlphaFoldDB" id="A0A498CVG9"/>
<dbReference type="Pfam" id="PF01048">
    <property type="entry name" value="PNP_UDP_1"/>
    <property type="match status" value="1"/>
</dbReference>
<dbReference type="SUPFAM" id="SSF52172">
    <property type="entry name" value="CheY-like"/>
    <property type="match status" value="1"/>
</dbReference>
<dbReference type="Gene3D" id="3.40.50.2300">
    <property type="match status" value="1"/>
</dbReference>
<evidence type="ECO:0000259" key="2">
    <source>
        <dbReference type="PROSITE" id="PS50110"/>
    </source>
</evidence>
<dbReference type="GO" id="GO:0009116">
    <property type="term" value="P:nucleoside metabolic process"/>
    <property type="evidence" value="ECO:0007669"/>
    <property type="project" value="InterPro"/>
</dbReference>
<protein>
    <submittedName>
        <fullName evidence="3">Response regulator</fullName>
    </submittedName>
</protein>
<dbReference type="GO" id="GO:0019284">
    <property type="term" value="P:L-methionine salvage from S-adenosylmethionine"/>
    <property type="evidence" value="ECO:0007669"/>
    <property type="project" value="TreeGrafter"/>
</dbReference>
<dbReference type="RefSeq" id="WP_121595102.1">
    <property type="nucleotide sequence ID" value="NZ_RCHD01000116.1"/>
</dbReference>
<dbReference type="EMBL" id="RCHD01000116">
    <property type="protein sequence ID" value="RLL26792.1"/>
    <property type="molecule type" value="Genomic_DNA"/>
</dbReference>
<dbReference type="InterPro" id="IPR011006">
    <property type="entry name" value="CheY-like_superfamily"/>
</dbReference>
<dbReference type="GO" id="GO:0008782">
    <property type="term" value="F:adenosylhomocysteine nucleosidase activity"/>
    <property type="evidence" value="ECO:0007669"/>
    <property type="project" value="TreeGrafter"/>
</dbReference>
<dbReference type="Pfam" id="PF00072">
    <property type="entry name" value="Response_reg"/>
    <property type="match status" value="1"/>
</dbReference>
<gene>
    <name evidence="3" type="ORF">D9K80_18560</name>
</gene>
<reference evidence="3 4" key="1">
    <citation type="submission" date="2018-09" db="EMBL/GenBank/DDBJ databases">
        <title>The draft genome of Acinetobacter sp. strains.</title>
        <authorList>
            <person name="Qin J."/>
            <person name="Feng Y."/>
            <person name="Zong Z."/>
        </authorList>
    </citation>
    <scope>NUCLEOTIDE SEQUENCE [LARGE SCALE GENOMIC DNA]</scope>
    <source>
        <strain evidence="3 4">WCHAc060003</strain>
    </source>
</reference>
<dbReference type="SUPFAM" id="SSF53167">
    <property type="entry name" value="Purine and uridine phosphorylases"/>
    <property type="match status" value="1"/>
</dbReference>
<dbReference type="Gene3D" id="3.40.50.1580">
    <property type="entry name" value="Nucleoside phosphorylase domain"/>
    <property type="match status" value="1"/>
</dbReference>
<comment type="caution">
    <text evidence="3">The sequence shown here is derived from an EMBL/GenBank/DDBJ whole genome shotgun (WGS) entry which is preliminary data.</text>
</comment>
<proteinExistence type="predicted"/>
<dbReference type="InterPro" id="IPR001789">
    <property type="entry name" value="Sig_transdc_resp-reg_receiver"/>
</dbReference>
<organism evidence="3 4">
    <name type="scientific">Acinetobacter cumulans</name>
    <dbReference type="NCBI Taxonomy" id="2136182"/>
    <lineage>
        <taxon>Bacteria</taxon>
        <taxon>Pseudomonadati</taxon>
        <taxon>Pseudomonadota</taxon>
        <taxon>Gammaproteobacteria</taxon>
        <taxon>Moraxellales</taxon>
        <taxon>Moraxellaceae</taxon>
        <taxon>Acinetobacter</taxon>
    </lineage>
</organism>
<name>A0A498CVG9_9GAMM</name>